<feature type="domain" description="K Homology" evidence="4">
    <location>
        <begin position="49"/>
        <end position="122"/>
    </location>
</feature>
<evidence type="ECO:0000256" key="1">
    <source>
        <dbReference type="ARBA" id="ARBA00022737"/>
    </source>
</evidence>
<feature type="region of interest" description="Disordered" evidence="3">
    <location>
        <begin position="1"/>
        <end position="44"/>
    </location>
</feature>
<dbReference type="OMA" id="TVQGCEE"/>
<sequence length="231" mass="24815">MEGPFLSPPAKRPFYNVSGFPETNPHSANGVSKRGRPKPPPAPIVLSPGNAAFRLLCHVSKIGGVIGKSGSIVKQLQQETGSKIRIEEAVASCEERIVLIVGPDSLTKNITLKGSNGEDEEEVSCAQEALFRVFERVLEVEAETDGILGESISCRLLAAISQIGAVMGKGGKIIKKIRKESGAKISVLSVEQLPVCASQNEQVIQGKEIDEINLKFVEAQDGFRIEGDYSF</sequence>
<dbReference type="InterPro" id="IPR004087">
    <property type="entry name" value="KH_dom"/>
</dbReference>
<evidence type="ECO:0000313" key="5">
    <source>
        <dbReference type="EMBL" id="KAF8369390.1"/>
    </source>
</evidence>
<name>A0A835CZE3_TETSI</name>
<organism evidence="5 6">
    <name type="scientific">Tetracentron sinense</name>
    <name type="common">Spur-leaf</name>
    <dbReference type="NCBI Taxonomy" id="13715"/>
    <lineage>
        <taxon>Eukaryota</taxon>
        <taxon>Viridiplantae</taxon>
        <taxon>Streptophyta</taxon>
        <taxon>Embryophyta</taxon>
        <taxon>Tracheophyta</taxon>
        <taxon>Spermatophyta</taxon>
        <taxon>Magnoliopsida</taxon>
        <taxon>Trochodendrales</taxon>
        <taxon>Trochodendraceae</taxon>
        <taxon>Tetracentron</taxon>
    </lineage>
</organism>
<keyword evidence="6" id="KW-1185">Reference proteome</keyword>
<dbReference type="AlphaFoldDB" id="A0A835CZE3"/>
<dbReference type="InterPro" id="IPR004088">
    <property type="entry name" value="KH_dom_type_1"/>
</dbReference>
<keyword evidence="1" id="KW-0677">Repeat</keyword>
<proteinExistence type="predicted"/>
<evidence type="ECO:0000259" key="4">
    <source>
        <dbReference type="SMART" id="SM00322"/>
    </source>
</evidence>
<evidence type="ECO:0000313" key="6">
    <source>
        <dbReference type="Proteomes" id="UP000655225"/>
    </source>
</evidence>
<dbReference type="GO" id="GO:0003723">
    <property type="term" value="F:RNA binding"/>
    <property type="evidence" value="ECO:0007669"/>
    <property type="project" value="UniProtKB-UniRule"/>
</dbReference>
<dbReference type="Gene3D" id="3.30.1370.10">
    <property type="entry name" value="K Homology domain, type 1"/>
    <property type="match status" value="2"/>
</dbReference>
<dbReference type="SMART" id="SM00322">
    <property type="entry name" value="KH"/>
    <property type="match status" value="2"/>
</dbReference>
<accession>A0A835CZE3</accession>
<reference evidence="5 6" key="1">
    <citation type="submission" date="2020-04" db="EMBL/GenBank/DDBJ databases">
        <title>Plant Genome Project.</title>
        <authorList>
            <person name="Zhang R.-G."/>
        </authorList>
    </citation>
    <scope>NUCLEOTIDE SEQUENCE [LARGE SCALE GENOMIC DNA]</scope>
    <source>
        <strain evidence="5">YNK0</strain>
        <tissue evidence="5">Leaf</tissue>
    </source>
</reference>
<dbReference type="Proteomes" id="UP000655225">
    <property type="component" value="Unassembled WGS sequence"/>
</dbReference>
<comment type="caution">
    <text evidence="5">The sequence shown here is derived from an EMBL/GenBank/DDBJ whole genome shotgun (WGS) entry which is preliminary data.</text>
</comment>
<dbReference type="Pfam" id="PF00013">
    <property type="entry name" value="KH_1"/>
    <property type="match status" value="2"/>
</dbReference>
<dbReference type="CDD" id="cd22459">
    <property type="entry name" value="KH-I_PEPPER_rpt1_like"/>
    <property type="match status" value="1"/>
</dbReference>
<dbReference type="PANTHER" id="PTHR10288">
    <property type="entry name" value="KH DOMAIN CONTAINING RNA BINDING PROTEIN"/>
    <property type="match status" value="1"/>
</dbReference>
<keyword evidence="2" id="KW-0694">RNA-binding</keyword>
<dbReference type="PROSITE" id="PS50084">
    <property type="entry name" value="KH_TYPE_1"/>
    <property type="match status" value="2"/>
</dbReference>
<feature type="compositionally biased region" description="Pro residues" evidence="3">
    <location>
        <begin position="1"/>
        <end position="11"/>
    </location>
</feature>
<dbReference type="OrthoDB" id="442947at2759"/>
<evidence type="ECO:0000256" key="3">
    <source>
        <dbReference type="SAM" id="MobiDB-lite"/>
    </source>
</evidence>
<protein>
    <recommendedName>
        <fullName evidence="4">K Homology domain-containing protein</fullName>
    </recommendedName>
</protein>
<evidence type="ECO:0000256" key="2">
    <source>
        <dbReference type="PROSITE-ProRule" id="PRU00117"/>
    </source>
</evidence>
<dbReference type="EMBL" id="JABCRI010000810">
    <property type="protein sequence ID" value="KAF8369390.1"/>
    <property type="molecule type" value="Genomic_DNA"/>
</dbReference>
<gene>
    <name evidence="5" type="ORF">HHK36_032601</name>
</gene>
<dbReference type="SUPFAM" id="SSF54791">
    <property type="entry name" value="Eukaryotic type KH-domain (KH-domain type I)"/>
    <property type="match status" value="2"/>
</dbReference>
<dbReference type="InterPro" id="IPR036612">
    <property type="entry name" value="KH_dom_type_1_sf"/>
</dbReference>
<feature type="domain" description="K Homology" evidence="4">
    <location>
        <begin position="150"/>
        <end position="224"/>
    </location>
</feature>